<dbReference type="PANTHER" id="PTHR23350:SF0">
    <property type="entry name" value="PEROXISOME BIOGENESIS FACTOR 10"/>
    <property type="match status" value="1"/>
</dbReference>
<evidence type="ECO:0000256" key="12">
    <source>
        <dbReference type="ARBA" id="ARBA00022786"/>
    </source>
</evidence>
<evidence type="ECO:0000256" key="11">
    <source>
        <dbReference type="ARBA" id="ARBA00022771"/>
    </source>
</evidence>
<dbReference type="InterPro" id="IPR025654">
    <property type="entry name" value="PEX2/10"/>
</dbReference>
<dbReference type="Pfam" id="PF13639">
    <property type="entry name" value="zf-RING_2"/>
    <property type="match status" value="1"/>
</dbReference>
<evidence type="ECO:0000256" key="14">
    <source>
        <dbReference type="ARBA" id="ARBA00022927"/>
    </source>
</evidence>
<evidence type="ECO:0000256" key="15">
    <source>
        <dbReference type="ARBA" id="ARBA00022989"/>
    </source>
</evidence>
<keyword evidence="9" id="KW-0812">Transmembrane</keyword>
<keyword evidence="10" id="KW-0479">Metal-binding</keyword>
<evidence type="ECO:0000256" key="8">
    <source>
        <dbReference type="ARBA" id="ARBA00022679"/>
    </source>
</evidence>
<comment type="caution">
    <text evidence="22">The sequence shown here is derived from an EMBL/GenBank/DDBJ whole genome shotgun (WGS) entry which is preliminary data.</text>
</comment>
<dbReference type="PANTHER" id="PTHR23350">
    <property type="entry name" value="PEROXISOME ASSEMBLY PROTEIN 10"/>
    <property type="match status" value="1"/>
</dbReference>
<feature type="domain" description="RING-type" evidence="21">
    <location>
        <begin position="274"/>
        <end position="301"/>
    </location>
</feature>
<comment type="catalytic activity">
    <reaction evidence="1">
        <text>S-ubiquitinyl-[E2 ubiquitin-conjugating enzyme]-L-cysteine + [acceptor protein]-L-lysine = [E2 ubiquitin-conjugating enzyme]-L-cysteine + N(6)-ubiquitinyl-[acceptor protein]-L-lysine.</text>
        <dbReference type="EC" id="2.3.2.27"/>
    </reaction>
</comment>
<evidence type="ECO:0000256" key="4">
    <source>
        <dbReference type="ARBA" id="ARBA00008704"/>
    </source>
</evidence>
<dbReference type="GO" id="GO:0061630">
    <property type="term" value="F:ubiquitin protein ligase activity"/>
    <property type="evidence" value="ECO:0007669"/>
    <property type="project" value="UniProtKB-EC"/>
</dbReference>
<accession>A0A9P6JHF5</accession>
<comment type="pathway">
    <text evidence="3">Protein modification; protein ubiquitination.</text>
</comment>
<evidence type="ECO:0000256" key="7">
    <source>
        <dbReference type="ARBA" id="ARBA00022593"/>
    </source>
</evidence>
<dbReference type="Pfam" id="PF04757">
    <property type="entry name" value="Pex2_Pex12"/>
    <property type="match status" value="1"/>
</dbReference>
<evidence type="ECO:0000256" key="13">
    <source>
        <dbReference type="ARBA" id="ARBA00022833"/>
    </source>
</evidence>
<feature type="compositionally biased region" description="Acidic residues" evidence="20">
    <location>
        <begin position="104"/>
        <end position="113"/>
    </location>
</feature>
<keyword evidence="13" id="KW-0862">Zinc</keyword>
<keyword evidence="14" id="KW-0653">Protein transport</keyword>
<dbReference type="GO" id="GO:0016567">
    <property type="term" value="P:protein ubiquitination"/>
    <property type="evidence" value="ECO:0007669"/>
    <property type="project" value="UniProtKB-ARBA"/>
</dbReference>
<dbReference type="SUPFAM" id="SSF57850">
    <property type="entry name" value="RING/U-box"/>
    <property type="match status" value="1"/>
</dbReference>
<comment type="subcellular location">
    <subcellularLocation>
        <location evidence="2">Peroxisome membrane</location>
        <topology evidence="2">Multi-pass membrane protein</topology>
    </subcellularLocation>
</comment>
<proteinExistence type="inferred from homology"/>
<gene>
    <name evidence="22" type="primary">PEX10</name>
    <name evidence="22" type="ORF">BGZ65_005999</name>
</gene>
<keyword evidence="7" id="KW-0962">Peroxisome biogenesis</keyword>
<evidence type="ECO:0000256" key="20">
    <source>
        <dbReference type="SAM" id="MobiDB-lite"/>
    </source>
</evidence>
<dbReference type="PROSITE" id="PS00518">
    <property type="entry name" value="ZF_RING_1"/>
    <property type="match status" value="1"/>
</dbReference>
<dbReference type="EMBL" id="JAAAHW010003970">
    <property type="protein sequence ID" value="KAF9979798.1"/>
    <property type="molecule type" value="Genomic_DNA"/>
</dbReference>
<keyword evidence="12" id="KW-0833">Ubl conjugation pathway</keyword>
<protein>
    <recommendedName>
        <fullName evidence="5">RING-type E3 ubiquitin transferase</fullName>
        <ecNumber evidence="5">2.3.2.27</ecNumber>
    </recommendedName>
    <alternativeName>
        <fullName evidence="18">Peroxin-10</fullName>
    </alternativeName>
</protein>
<dbReference type="InterPro" id="IPR006845">
    <property type="entry name" value="Pex_N"/>
</dbReference>
<name>A0A9P6JHF5_9FUNG</name>
<evidence type="ECO:0000256" key="17">
    <source>
        <dbReference type="ARBA" id="ARBA00023140"/>
    </source>
</evidence>
<dbReference type="InterPro" id="IPR001841">
    <property type="entry name" value="Znf_RING"/>
</dbReference>
<evidence type="ECO:0000259" key="21">
    <source>
        <dbReference type="PROSITE" id="PS50089"/>
    </source>
</evidence>
<keyword evidence="23" id="KW-1185">Reference proteome</keyword>
<dbReference type="Proteomes" id="UP000749646">
    <property type="component" value="Unassembled WGS sequence"/>
</dbReference>
<dbReference type="AlphaFoldDB" id="A0A9P6JHF5"/>
<keyword evidence="16" id="KW-0472">Membrane</keyword>
<evidence type="ECO:0000256" key="18">
    <source>
        <dbReference type="ARBA" id="ARBA00041230"/>
    </source>
</evidence>
<evidence type="ECO:0000256" key="5">
    <source>
        <dbReference type="ARBA" id="ARBA00012483"/>
    </source>
</evidence>
<sequence>MDAVRDIFGNRMQHMYQTEVDVFSDLCYYSLTTLLGMQTLGEEYCDIMQIKGSTGTSPSLVRRSALIFWHVLVPFIYSKGSQELRRRSRMQPQHRQRILVETSLPEEEEEEGEEQQHKSKKRPSEFITKLKTKVLTWLPTSQQFLRTHGHSAHLAIFYFFGAYYSFSKRITGIRYIFNRKLSPGEERSGYEVLGVLIVIQLAIQFVQWRRRLSAENKEKAAVAALAAGHVIGEKDIAAAAAAAAAAAVPQEEEEEEEEEEDFPGSTAEINIRKCTLCLDPRTNTTATPCGHLFCWTCIRDWCQNKAS</sequence>
<evidence type="ECO:0000256" key="9">
    <source>
        <dbReference type="ARBA" id="ARBA00022692"/>
    </source>
</evidence>
<dbReference type="InterPro" id="IPR017907">
    <property type="entry name" value="Znf_RING_CS"/>
</dbReference>
<feature type="region of interest" description="Disordered" evidence="20">
    <location>
        <begin position="86"/>
        <end position="123"/>
    </location>
</feature>
<dbReference type="CDD" id="cd16527">
    <property type="entry name" value="RING-HC_PEX10"/>
    <property type="match status" value="1"/>
</dbReference>
<keyword evidence="15" id="KW-1133">Transmembrane helix</keyword>
<dbReference type="InterPro" id="IPR013083">
    <property type="entry name" value="Znf_RING/FYVE/PHD"/>
</dbReference>
<reference evidence="22" key="1">
    <citation type="journal article" date="2020" name="Fungal Divers.">
        <title>Resolving the Mortierellaceae phylogeny through synthesis of multi-gene phylogenetics and phylogenomics.</title>
        <authorList>
            <person name="Vandepol N."/>
            <person name="Liber J."/>
            <person name="Desiro A."/>
            <person name="Na H."/>
            <person name="Kennedy M."/>
            <person name="Barry K."/>
            <person name="Grigoriev I.V."/>
            <person name="Miller A.N."/>
            <person name="O'Donnell K."/>
            <person name="Stajich J.E."/>
            <person name="Bonito G."/>
        </authorList>
    </citation>
    <scope>NUCLEOTIDE SEQUENCE</scope>
    <source>
        <strain evidence="22">MES-2147</strain>
    </source>
</reference>
<dbReference type="Gene3D" id="3.30.40.10">
    <property type="entry name" value="Zinc/RING finger domain, C3HC4 (zinc finger)"/>
    <property type="match status" value="1"/>
</dbReference>
<evidence type="ECO:0000256" key="6">
    <source>
        <dbReference type="ARBA" id="ARBA00022448"/>
    </source>
</evidence>
<evidence type="ECO:0000313" key="22">
    <source>
        <dbReference type="EMBL" id="KAF9979798.1"/>
    </source>
</evidence>
<keyword evidence="8" id="KW-0808">Transferase</keyword>
<dbReference type="GO" id="GO:0016562">
    <property type="term" value="P:protein import into peroxisome matrix, receptor recycling"/>
    <property type="evidence" value="ECO:0007669"/>
    <property type="project" value="UniProtKB-ARBA"/>
</dbReference>
<organism evidence="22 23">
    <name type="scientific">Modicella reniformis</name>
    <dbReference type="NCBI Taxonomy" id="1440133"/>
    <lineage>
        <taxon>Eukaryota</taxon>
        <taxon>Fungi</taxon>
        <taxon>Fungi incertae sedis</taxon>
        <taxon>Mucoromycota</taxon>
        <taxon>Mortierellomycotina</taxon>
        <taxon>Mortierellomycetes</taxon>
        <taxon>Mortierellales</taxon>
        <taxon>Mortierellaceae</taxon>
        <taxon>Modicella</taxon>
    </lineage>
</organism>
<dbReference type="PROSITE" id="PS50089">
    <property type="entry name" value="ZF_RING_2"/>
    <property type="match status" value="1"/>
</dbReference>
<dbReference type="GO" id="GO:0008270">
    <property type="term" value="F:zinc ion binding"/>
    <property type="evidence" value="ECO:0007669"/>
    <property type="project" value="UniProtKB-KW"/>
</dbReference>
<dbReference type="GO" id="GO:0005778">
    <property type="term" value="C:peroxisomal membrane"/>
    <property type="evidence" value="ECO:0007669"/>
    <property type="project" value="UniProtKB-SubCell"/>
</dbReference>
<keyword evidence="17" id="KW-0576">Peroxisome</keyword>
<evidence type="ECO:0000256" key="3">
    <source>
        <dbReference type="ARBA" id="ARBA00004906"/>
    </source>
</evidence>
<feature type="compositionally biased region" description="Basic residues" evidence="20">
    <location>
        <begin position="86"/>
        <end position="97"/>
    </location>
</feature>
<dbReference type="SMART" id="SM00184">
    <property type="entry name" value="RING"/>
    <property type="match status" value="1"/>
</dbReference>
<dbReference type="EC" id="2.3.2.27" evidence="5"/>
<keyword evidence="11 19" id="KW-0863">Zinc-finger</keyword>
<evidence type="ECO:0000313" key="23">
    <source>
        <dbReference type="Proteomes" id="UP000749646"/>
    </source>
</evidence>
<evidence type="ECO:0000256" key="1">
    <source>
        <dbReference type="ARBA" id="ARBA00000900"/>
    </source>
</evidence>
<dbReference type="OrthoDB" id="6270329at2759"/>
<keyword evidence="6" id="KW-0813">Transport</keyword>
<evidence type="ECO:0000256" key="10">
    <source>
        <dbReference type="ARBA" id="ARBA00022723"/>
    </source>
</evidence>
<evidence type="ECO:0000256" key="2">
    <source>
        <dbReference type="ARBA" id="ARBA00004585"/>
    </source>
</evidence>
<comment type="similarity">
    <text evidence="4">Belongs to the pex2/pex10/pex12 family.</text>
</comment>
<evidence type="ECO:0000256" key="16">
    <source>
        <dbReference type="ARBA" id="ARBA00023136"/>
    </source>
</evidence>
<evidence type="ECO:0000256" key="19">
    <source>
        <dbReference type="PROSITE-ProRule" id="PRU00175"/>
    </source>
</evidence>